<evidence type="ECO:0000256" key="1">
    <source>
        <dbReference type="ARBA" id="ARBA00022448"/>
    </source>
</evidence>
<dbReference type="Proteomes" id="UP001448207">
    <property type="component" value="Unassembled WGS sequence"/>
</dbReference>
<name>A0ABR3AI79_PHYBL</name>
<gene>
    <name evidence="3" type="ORF">J3Q64DRAFT_1416661</name>
</gene>
<dbReference type="SUPFAM" id="SSF110004">
    <property type="entry name" value="Glycolipid transfer protein, GLTP"/>
    <property type="match status" value="1"/>
</dbReference>
<dbReference type="PANTHER" id="PTHR10219">
    <property type="entry name" value="GLYCOLIPID TRANSFER PROTEIN-RELATED"/>
    <property type="match status" value="1"/>
</dbReference>
<feature type="domain" description="Glycolipid transfer protein" evidence="2">
    <location>
        <begin position="20"/>
        <end position="157"/>
    </location>
</feature>
<dbReference type="InterPro" id="IPR036497">
    <property type="entry name" value="GLTP_sf"/>
</dbReference>
<sequence length="196" mass="22642">MAYFNTIKRSFADVDLSNGIDTNEFLEATEGMVKIFDVIGSTAFGFVQNDMNGNIKRLRLRYESNPEKNDTLEHLLEGESDESKRLATEGLLWLIRALDFTAKGLTRSLDNPDEELTYSFSVAYETTLRQYHNFLVRPVFALAVKSCPYRQDFYKRIDIIDDTAIGLMREWLAALDILVNRVQILFHQHPEYIKGM</sequence>
<evidence type="ECO:0000313" key="3">
    <source>
        <dbReference type="EMBL" id="KAL0074585.1"/>
    </source>
</evidence>
<dbReference type="InterPro" id="IPR014830">
    <property type="entry name" value="Glycolipid_transfer_prot_dom"/>
</dbReference>
<keyword evidence="1" id="KW-0813">Transport</keyword>
<dbReference type="Gene3D" id="1.10.3520.10">
    <property type="entry name" value="Glycolipid transfer protein"/>
    <property type="match status" value="1"/>
</dbReference>
<proteinExistence type="predicted"/>
<protein>
    <submittedName>
        <fullName evidence="3">Glycolipid transfer protein domain-containing protein</fullName>
    </submittedName>
</protein>
<dbReference type="EMBL" id="JBCLYO010000041">
    <property type="protein sequence ID" value="KAL0074585.1"/>
    <property type="molecule type" value="Genomic_DNA"/>
</dbReference>
<accession>A0ABR3AI79</accession>
<dbReference type="Pfam" id="PF08718">
    <property type="entry name" value="GLTP"/>
    <property type="match status" value="1"/>
</dbReference>
<dbReference type="PANTHER" id="PTHR10219:SF25">
    <property type="entry name" value="PLECKSTRIN HOMOLOGY DOMAIN-CONTAINING FAMILY A MEMBER 8"/>
    <property type="match status" value="1"/>
</dbReference>
<keyword evidence="4" id="KW-1185">Reference proteome</keyword>
<evidence type="ECO:0000259" key="2">
    <source>
        <dbReference type="Pfam" id="PF08718"/>
    </source>
</evidence>
<organism evidence="3 4">
    <name type="scientific">Phycomyces blakesleeanus</name>
    <dbReference type="NCBI Taxonomy" id="4837"/>
    <lineage>
        <taxon>Eukaryota</taxon>
        <taxon>Fungi</taxon>
        <taxon>Fungi incertae sedis</taxon>
        <taxon>Mucoromycota</taxon>
        <taxon>Mucoromycotina</taxon>
        <taxon>Mucoromycetes</taxon>
        <taxon>Mucorales</taxon>
        <taxon>Phycomycetaceae</taxon>
        <taxon>Phycomyces</taxon>
    </lineage>
</organism>
<reference evidence="3 4" key="1">
    <citation type="submission" date="2024-04" db="EMBL/GenBank/DDBJ databases">
        <title>Symmetric and asymmetric DNA N6-adenine methylation regulates different biological responses in Mucorales.</title>
        <authorList>
            <consortium name="Lawrence Berkeley National Laboratory"/>
            <person name="Lax C."/>
            <person name="Mondo S.J."/>
            <person name="Osorio-Concepcion M."/>
            <person name="Muszewska A."/>
            <person name="Corrochano-Luque M."/>
            <person name="Gutierrez G."/>
            <person name="Riley R."/>
            <person name="Lipzen A."/>
            <person name="Guo J."/>
            <person name="Hundley H."/>
            <person name="Amirebrahimi M."/>
            <person name="Ng V."/>
            <person name="Lorenzo-Gutierrez D."/>
            <person name="Binder U."/>
            <person name="Yang J."/>
            <person name="Song Y."/>
            <person name="Canovas D."/>
            <person name="Navarro E."/>
            <person name="Freitag M."/>
            <person name="Gabaldon T."/>
            <person name="Grigoriev I.V."/>
            <person name="Corrochano L.M."/>
            <person name="Nicolas F.E."/>
            <person name="Garre V."/>
        </authorList>
    </citation>
    <scope>NUCLEOTIDE SEQUENCE [LARGE SCALE GENOMIC DNA]</scope>
    <source>
        <strain evidence="3 4">L51</strain>
    </source>
</reference>
<evidence type="ECO:0000313" key="4">
    <source>
        <dbReference type="Proteomes" id="UP001448207"/>
    </source>
</evidence>
<comment type="caution">
    <text evidence="3">The sequence shown here is derived from an EMBL/GenBank/DDBJ whole genome shotgun (WGS) entry which is preliminary data.</text>
</comment>